<reference evidence="2" key="1">
    <citation type="submission" date="2022-08" db="EMBL/GenBank/DDBJ databases">
        <title>Microvirga terrae sp. nov., isolated from soil.</title>
        <authorList>
            <person name="Kim K.H."/>
            <person name="Seo Y.L."/>
            <person name="Kim J.M."/>
            <person name="Lee J.K."/>
            <person name="Han D.M."/>
            <person name="Jeon C.O."/>
        </authorList>
    </citation>
    <scope>NUCLEOTIDE SEQUENCE</scope>
    <source>
        <strain evidence="2">R24</strain>
        <plasmid evidence="2">pR24_1</plasmid>
    </source>
</reference>
<dbReference type="Proteomes" id="UP001017257">
    <property type="component" value="Plasmid pR24_1"/>
</dbReference>
<dbReference type="EMBL" id="CP102846">
    <property type="protein sequence ID" value="UVF22400.1"/>
    <property type="molecule type" value="Genomic_DNA"/>
</dbReference>
<evidence type="ECO:0000313" key="3">
    <source>
        <dbReference type="Proteomes" id="UP001017257"/>
    </source>
</evidence>
<organism evidence="2 3">
    <name type="scientific">Microvirga terrae</name>
    <dbReference type="NCBI Taxonomy" id="2740529"/>
    <lineage>
        <taxon>Bacteria</taxon>
        <taxon>Pseudomonadati</taxon>
        <taxon>Pseudomonadota</taxon>
        <taxon>Alphaproteobacteria</taxon>
        <taxon>Hyphomicrobiales</taxon>
        <taxon>Methylobacteriaceae</taxon>
        <taxon>Microvirga</taxon>
    </lineage>
</organism>
<evidence type="ECO:0000256" key="1">
    <source>
        <dbReference type="SAM" id="MobiDB-lite"/>
    </source>
</evidence>
<sequence length="109" mass="12055">MAPIFTYQPVQLAEGNPEREGLLVFWGADLLALLVRLSLKTRSSQGGLWFLAAGFGPCADMSPPLFRKPEDAEPWFVEQMSKVTHRTGSPAENVKPLEEAGTSPRKTFH</sequence>
<dbReference type="RefSeq" id="WP_173946602.1">
    <property type="nucleotide sequence ID" value="NZ_CP102846.1"/>
</dbReference>
<keyword evidence="2" id="KW-0614">Plasmid</keyword>
<evidence type="ECO:0000313" key="2">
    <source>
        <dbReference type="EMBL" id="UVF22400.1"/>
    </source>
</evidence>
<keyword evidence="3" id="KW-1185">Reference proteome</keyword>
<protein>
    <submittedName>
        <fullName evidence="2">Uncharacterized protein</fullName>
    </submittedName>
</protein>
<feature type="region of interest" description="Disordered" evidence="1">
    <location>
        <begin position="82"/>
        <end position="109"/>
    </location>
</feature>
<gene>
    <name evidence="2" type="ORF">HPT29_024905</name>
</gene>
<geneLocation type="plasmid" evidence="2 3">
    <name>pR24_1</name>
</geneLocation>
<accession>A0ABY5RYR1</accession>
<proteinExistence type="predicted"/>
<name>A0ABY5RYR1_9HYPH</name>